<evidence type="ECO:0000259" key="1">
    <source>
        <dbReference type="PROSITE" id="PS50181"/>
    </source>
</evidence>
<evidence type="ECO:0000313" key="3">
    <source>
        <dbReference type="Proteomes" id="UP000807306"/>
    </source>
</evidence>
<gene>
    <name evidence="2" type="ORF">CPB83DRAFT_879111</name>
</gene>
<proteinExistence type="predicted"/>
<dbReference type="InterPro" id="IPR036047">
    <property type="entry name" value="F-box-like_dom_sf"/>
</dbReference>
<dbReference type="AlphaFoldDB" id="A0A9P6ERK7"/>
<evidence type="ECO:0000313" key="2">
    <source>
        <dbReference type="EMBL" id="KAF9534803.1"/>
    </source>
</evidence>
<dbReference type="Gene3D" id="3.80.10.10">
    <property type="entry name" value="Ribonuclease Inhibitor"/>
    <property type="match status" value="1"/>
</dbReference>
<dbReference type="Pfam" id="PF00646">
    <property type="entry name" value="F-box"/>
    <property type="match status" value="1"/>
</dbReference>
<organism evidence="2 3">
    <name type="scientific">Crepidotus variabilis</name>
    <dbReference type="NCBI Taxonomy" id="179855"/>
    <lineage>
        <taxon>Eukaryota</taxon>
        <taxon>Fungi</taxon>
        <taxon>Dikarya</taxon>
        <taxon>Basidiomycota</taxon>
        <taxon>Agaricomycotina</taxon>
        <taxon>Agaricomycetes</taxon>
        <taxon>Agaricomycetidae</taxon>
        <taxon>Agaricales</taxon>
        <taxon>Agaricineae</taxon>
        <taxon>Crepidotaceae</taxon>
        <taxon>Crepidotus</taxon>
    </lineage>
</organism>
<dbReference type="Proteomes" id="UP000807306">
    <property type="component" value="Unassembled WGS sequence"/>
</dbReference>
<dbReference type="OrthoDB" id="2793270at2759"/>
<keyword evidence="3" id="KW-1185">Reference proteome</keyword>
<dbReference type="SUPFAM" id="SSF81383">
    <property type="entry name" value="F-box domain"/>
    <property type="match status" value="1"/>
</dbReference>
<accession>A0A9P6ERK7</accession>
<dbReference type="InterPro" id="IPR001810">
    <property type="entry name" value="F-box_dom"/>
</dbReference>
<protein>
    <recommendedName>
        <fullName evidence="1">F-box domain-containing protein</fullName>
    </recommendedName>
</protein>
<reference evidence="2" key="1">
    <citation type="submission" date="2020-11" db="EMBL/GenBank/DDBJ databases">
        <authorList>
            <consortium name="DOE Joint Genome Institute"/>
            <person name="Ahrendt S."/>
            <person name="Riley R."/>
            <person name="Andreopoulos W."/>
            <person name="Labutti K."/>
            <person name="Pangilinan J."/>
            <person name="Ruiz-Duenas F.J."/>
            <person name="Barrasa J.M."/>
            <person name="Sanchez-Garcia M."/>
            <person name="Camarero S."/>
            <person name="Miyauchi S."/>
            <person name="Serrano A."/>
            <person name="Linde D."/>
            <person name="Babiker R."/>
            <person name="Drula E."/>
            <person name="Ayuso-Fernandez I."/>
            <person name="Pacheco R."/>
            <person name="Padilla G."/>
            <person name="Ferreira P."/>
            <person name="Barriuso J."/>
            <person name="Kellner H."/>
            <person name="Castanera R."/>
            <person name="Alfaro M."/>
            <person name="Ramirez L."/>
            <person name="Pisabarro A.G."/>
            <person name="Kuo A."/>
            <person name="Tritt A."/>
            <person name="Lipzen A."/>
            <person name="He G."/>
            <person name="Yan M."/>
            <person name="Ng V."/>
            <person name="Cullen D."/>
            <person name="Martin F."/>
            <person name="Rosso M.-N."/>
            <person name="Henrissat B."/>
            <person name="Hibbett D."/>
            <person name="Martinez A.T."/>
            <person name="Grigoriev I.V."/>
        </authorList>
    </citation>
    <scope>NUCLEOTIDE SEQUENCE</scope>
    <source>
        <strain evidence="2">CBS 506.95</strain>
    </source>
</reference>
<feature type="domain" description="F-box" evidence="1">
    <location>
        <begin position="1"/>
        <end position="44"/>
    </location>
</feature>
<dbReference type="EMBL" id="MU157825">
    <property type="protein sequence ID" value="KAF9534803.1"/>
    <property type="molecule type" value="Genomic_DNA"/>
</dbReference>
<dbReference type="InterPro" id="IPR032675">
    <property type="entry name" value="LRR_dom_sf"/>
</dbReference>
<dbReference type="SUPFAM" id="SSF52058">
    <property type="entry name" value="L domain-like"/>
    <property type="match status" value="1"/>
</dbReference>
<dbReference type="PROSITE" id="PS50181">
    <property type="entry name" value="FBOX"/>
    <property type="match status" value="1"/>
</dbReference>
<comment type="caution">
    <text evidence="2">The sequence shown here is derived from an EMBL/GenBank/DDBJ whole genome shotgun (WGS) entry which is preliminary data.</text>
</comment>
<name>A0A9P6ERK7_9AGAR</name>
<sequence>MSNLPQELYNEIFKGTDNSNLLSCSLVCKAWLPSTRQSPLFQNISMTNSNADAFADLVMNSNSSFPFCIQELTLDVNATWLRRLLPFLQSSNIQSLRISNIDWSKIDEHTQSQFISYFPTTVQKLAIGPAVAFEDLVGATRLINQFSSLKALSMKDVQWSRVRAKIDSNSRHSTVHNKTLQSNPNYTTFPFYPLPADCRSLHFTQCDLSDLSDWLHAHKPFPNVPKLHLEDAKLPELTHLRAIYINASPVVEELWLSFDVTAGPIGDFNCAIEVVYERESRGKDLVPRLRIPKQVMERVKGYCPEDRINYFLPSLVKLRFDNFVYFSSKDRSCGVFYALHALTFLACRKNCTPLRQVICGIMLHRAGDLDRHVIDWPLLDIALLQLADFARVGGEEYRVDGSETGFRIIFEIGGGANVEAVTALIQVKLPQSHIESIVEFKEVTVG</sequence>